<evidence type="ECO:0000259" key="7">
    <source>
        <dbReference type="Pfam" id="PF01397"/>
    </source>
</evidence>
<dbReference type="InterPro" id="IPR034741">
    <property type="entry name" value="Terpene_cyclase-like_1_C"/>
</dbReference>
<keyword evidence="4" id="KW-0460">Magnesium</keyword>
<evidence type="ECO:0008006" key="11">
    <source>
        <dbReference type="Google" id="ProtNLM"/>
    </source>
</evidence>
<comment type="cofactor">
    <cofactor evidence="1">
        <name>Mn(2+)</name>
        <dbReference type="ChEBI" id="CHEBI:29035"/>
    </cofactor>
</comment>
<dbReference type="SUPFAM" id="SSF48576">
    <property type="entry name" value="Terpenoid synthases"/>
    <property type="match status" value="3"/>
</dbReference>
<dbReference type="SFLD" id="SFLDS00005">
    <property type="entry name" value="Isoprenoid_Synthase_Type_I"/>
    <property type="match status" value="1"/>
</dbReference>
<dbReference type="InterPro" id="IPR008949">
    <property type="entry name" value="Isoprenoid_synthase_dom_sf"/>
</dbReference>
<keyword evidence="10" id="KW-1185">Reference proteome</keyword>
<evidence type="ECO:0000313" key="10">
    <source>
        <dbReference type="Proteomes" id="UP000323000"/>
    </source>
</evidence>
<evidence type="ECO:0000313" key="9">
    <source>
        <dbReference type="EMBL" id="TXG47237.1"/>
    </source>
</evidence>
<keyword evidence="3" id="KW-0479">Metal-binding</keyword>
<gene>
    <name evidence="9" type="ORF">EZV62_026531</name>
</gene>
<dbReference type="InterPro" id="IPR036965">
    <property type="entry name" value="Terpene_synth_N_sf"/>
</dbReference>
<evidence type="ECO:0000259" key="8">
    <source>
        <dbReference type="Pfam" id="PF03936"/>
    </source>
</evidence>
<accession>A0A5C7GS09</accession>
<dbReference type="Pfam" id="PF03936">
    <property type="entry name" value="Terpene_synth_C"/>
    <property type="match status" value="4"/>
</dbReference>
<dbReference type="PANTHER" id="PTHR31225">
    <property type="entry name" value="OS04G0344100 PROTEIN-RELATED"/>
    <property type="match status" value="1"/>
</dbReference>
<dbReference type="InterPro" id="IPR008930">
    <property type="entry name" value="Terpenoid_cyclase/PrenylTrfase"/>
</dbReference>
<keyword evidence="5" id="KW-0464">Manganese</keyword>
<dbReference type="FunFam" id="1.50.10.130:FF:000001">
    <property type="entry name" value="Isoprene synthase, chloroplastic"/>
    <property type="match status" value="1"/>
</dbReference>
<dbReference type="EMBL" id="VAHF01000013">
    <property type="protein sequence ID" value="TXG47237.1"/>
    <property type="molecule type" value="Genomic_DNA"/>
</dbReference>
<sequence length="1011" mass="117820">MASCFIAAIPVSSFTSFQHPRLVVVPQRASSRIRVHKPVQCLATSKLESESDDQTLVVKQTRRSGNYPPSIWNDDYLQSLNSVYTGEIYTRQAKCMKEKVRAMIENVSDQTMDQLELIDTLQRLGVSYHFVIEIEKILEKVYINRNDVTWKKENLYAVSLEFRVLRQYGYNVPQEVFNSFIDEKGNFKVYLCDDINTMLSLYEASYYSLEGEIIMEEAWQFTTKHFKSFLVDDDIDLNLAMQVRRALELPLYWRTSRVGARWFIDIYERSKDMNNILLEFAKLDFNIMQGIYQQELKELSSWWKHSGLGEKLSFARDRLVASFLWGLGTACEPQFGYCRSIITKVISLLGVIDDIYDVYGTFNELEHFADAVDRWDIIKAMKQLEICFLALYNFVHEMTYDILIEHNSDVLLNIKNSWLDLVQTYMVEDKWYRSGYKPTLEEFMQTAWKSVGALNVIFHTYLSTENPILQKELEYLKSDPDILYWSFSLVRLQDDLGTSSCYMHETVASEEVSREHINDRVRQIWKKVNGYIAEESTLSQTTIEMMLNLVRMSHCIYLGGVDGHGFSGFRYSRLVPRRASNSRIRKHKPLAMLKIESETVVRRSGNYQPSIWDNDYLQSLRSDYAVASYDLIVCFFKVPFVHFLLFFSEIAVNLYTFSHTENLETLSLQEEIYTRHAENLKEKTRDIMINNASKPLDQLELIDTLQRLGLAYHFNTEINNTLCNVYNKNTTDDIWKKGNLHATSLEFRLLSQHEVFSSFQEKTGSFKSWLCDDVKAMLSLYEASYYGLEGENIMEEAWKFTTRHLNNIDRDLDLILAMQDMNPILLELAKLDFNIVQALHQQELKDMSSWWKNYGLGEKMSFARNRLVESFLWTVGITLEPRFRYCRRMLTKVISLITVIDDVYDVYGTLNKLELFTDGVDSEAKWFHSGYKPTSEEYMKNGWISITGPWVGLLQAYLVEAKWFHSGYKPTMEECMTNALISIACPMLIVNAYLSAANPICEGIGISRKHS</sequence>
<dbReference type="SUPFAM" id="SSF48239">
    <property type="entry name" value="Terpenoid cyclases/Protein prenyltransferases"/>
    <property type="match status" value="2"/>
</dbReference>
<feature type="domain" description="Terpene synthase N-terminal" evidence="7">
    <location>
        <begin position="665"/>
        <end position="811"/>
    </location>
</feature>
<dbReference type="Proteomes" id="UP000323000">
    <property type="component" value="Chromosome 13"/>
</dbReference>
<feature type="domain" description="Terpene synthase N-terminal" evidence="7">
    <location>
        <begin position="71"/>
        <end position="247"/>
    </location>
</feature>
<comment type="cofactor">
    <cofactor evidence="2">
        <name>Mg(2+)</name>
        <dbReference type="ChEBI" id="CHEBI:18420"/>
    </cofactor>
</comment>
<dbReference type="Gene3D" id="1.10.600.10">
    <property type="entry name" value="Farnesyl Diphosphate Synthase"/>
    <property type="match status" value="4"/>
</dbReference>
<dbReference type="GO" id="GO:0010333">
    <property type="term" value="F:terpene synthase activity"/>
    <property type="evidence" value="ECO:0007669"/>
    <property type="project" value="InterPro"/>
</dbReference>
<evidence type="ECO:0000256" key="6">
    <source>
        <dbReference type="ARBA" id="ARBA00023239"/>
    </source>
</evidence>
<evidence type="ECO:0000256" key="3">
    <source>
        <dbReference type="ARBA" id="ARBA00022723"/>
    </source>
</evidence>
<dbReference type="Pfam" id="PF01397">
    <property type="entry name" value="Terpene_synth"/>
    <property type="match status" value="2"/>
</dbReference>
<feature type="domain" description="Terpene synthase metal-binding" evidence="8">
    <location>
        <begin position="923"/>
        <end position="949"/>
    </location>
</feature>
<name>A0A5C7GS09_9ROSI</name>
<dbReference type="SFLD" id="SFLDG01019">
    <property type="entry name" value="Terpene_Cyclase_Like_1_C_Termi"/>
    <property type="match status" value="1"/>
</dbReference>
<dbReference type="GO" id="GO:0000287">
    <property type="term" value="F:magnesium ion binding"/>
    <property type="evidence" value="ECO:0007669"/>
    <property type="project" value="InterPro"/>
</dbReference>
<dbReference type="CDD" id="cd00684">
    <property type="entry name" value="Terpene_cyclase_plant_C1"/>
    <property type="match status" value="1"/>
</dbReference>
<organism evidence="9 10">
    <name type="scientific">Acer yangbiense</name>
    <dbReference type="NCBI Taxonomy" id="1000413"/>
    <lineage>
        <taxon>Eukaryota</taxon>
        <taxon>Viridiplantae</taxon>
        <taxon>Streptophyta</taxon>
        <taxon>Embryophyta</taxon>
        <taxon>Tracheophyta</taxon>
        <taxon>Spermatophyta</taxon>
        <taxon>Magnoliopsida</taxon>
        <taxon>eudicotyledons</taxon>
        <taxon>Gunneridae</taxon>
        <taxon>Pentapetalae</taxon>
        <taxon>rosids</taxon>
        <taxon>malvids</taxon>
        <taxon>Sapindales</taxon>
        <taxon>Sapindaceae</taxon>
        <taxon>Hippocastanoideae</taxon>
        <taxon>Acereae</taxon>
        <taxon>Acer</taxon>
    </lineage>
</organism>
<evidence type="ECO:0000256" key="2">
    <source>
        <dbReference type="ARBA" id="ARBA00001946"/>
    </source>
</evidence>
<dbReference type="InterPro" id="IPR050148">
    <property type="entry name" value="Terpene_synthase-like"/>
</dbReference>
<dbReference type="InterPro" id="IPR044814">
    <property type="entry name" value="Terpene_cyclase_plant_C1"/>
</dbReference>
<dbReference type="GO" id="GO:0016102">
    <property type="term" value="P:diterpenoid biosynthetic process"/>
    <property type="evidence" value="ECO:0007669"/>
    <property type="project" value="InterPro"/>
</dbReference>
<dbReference type="Gene3D" id="1.50.10.130">
    <property type="entry name" value="Terpene synthase, N-terminal domain"/>
    <property type="match status" value="2"/>
</dbReference>
<dbReference type="AlphaFoldDB" id="A0A5C7GS09"/>
<dbReference type="SFLD" id="SFLDG01014">
    <property type="entry name" value="Terpene_Cyclase_Like_1_N-term"/>
    <property type="match status" value="1"/>
</dbReference>
<dbReference type="InterPro" id="IPR005630">
    <property type="entry name" value="Terpene_synthase_metal-bd"/>
</dbReference>
<dbReference type="PANTHER" id="PTHR31225:SF245">
    <property type="entry name" value="(-)-ALPHA-TERPINEOL SYNTHASE-LIKE"/>
    <property type="match status" value="1"/>
</dbReference>
<evidence type="ECO:0000256" key="1">
    <source>
        <dbReference type="ARBA" id="ARBA00001936"/>
    </source>
</evidence>
<protein>
    <recommendedName>
        <fullName evidence="11">(+)-delta-cadinene synthase</fullName>
    </recommendedName>
</protein>
<reference evidence="10" key="1">
    <citation type="journal article" date="2019" name="Gigascience">
        <title>De novo genome assembly of the endangered Acer yangbiense, a plant species with extremely small populations endemic to Yunnan Province, China.</title>
        <authorList>
            <person name="Yang J."/>
            <person name="Wariss H.M."/>
            <person name="Tao L."/>
            <person name="Zhang R."/>
            <person name="Yun Q."/>
            <person name="Hollingsworth P."/>
            <person name="Dao Z."/>
            <person name="Luo G."/>
            <person name="Guo H."/>
            <person name="Ma Y."/>
            <person name="Sun W."/>
        </authorList>
    </citation>
    <scope>NUCLEOTIDE SEQUENCE [LARGE SCALE GENOMIC DNA]</scope>
    <source>
        <strain evidence="10">cv. Malutang</strain>
    </source>
</reference>
<proteinExistence type="predicted"/>
<evidence type="ECO:0000256" key="4">
    <source>
        <dbReference type="ARBA" id="ARBA00022842"/>
    </source>
</evidence>
<dbReference type="InterPro" id="IPR001906">
    <property type="entry name" value="Terpene_synth_N"/>
</dbReference>
<evidence type="ECO:0000256" key="5">
    <source>
        <dbReference type="ARBA" id="ARBA00023211"/>
    </source>
</evidence>
<keyword evidence="6" id="KW-0456">Lyase</keyword>
<comment type="caution">
    <text evidence="9">The sequence shown here is derived from an EMBL/GenBank/DDBJ whole genome shotgun (WGS) entry which is preliminary data.</text>
</comment>
<feature type="domain" description="Terpene synthase metal-binding" evidence="8">
    <location>
        <begin position="852"/>
        <end position="920"/>
    </location>
</feature>
<feature type="domain" description="Terpene synthase metal-binding" evidence="8">
    <location>
        <begin position="305"/>
        <end position="527"/>
    </location>
</feature>
<feature type="domain" description="Terpene synthase metal-binding" evidence="8">
    <location>
        <begin position="950"/>
        <end position="997"/>
    </location>
</feature>
<dbReference type="OrthoDB" id="1936865at2759"/>
<dbReference type="FunFam" id="1.10.600.10:FF:000007">
    <property type="entry name" value="Isoprene synthase, chloroplastic"/>
    <property type="match status" value="1"/>
</dbReference>